<dbReference type="Proteomes" id="UP000765509">
    <property type="component" value="Unassembled WGS sequence"/>
</dbReference>
<reference evidence="2" key="1">
    <citation type="submission" date="2021-03" db="EMBL/GenBank/DDBJ databases">
        <title>Draft genome sequence of rust myrtle Austropuccinia psidii MF-1, a brazilian biotype.</title>
        <authorList>
            <person name="Quecine M.C."/>
            <person name="Pachon D.M.R."/>
            <person name="Bonatelli M.L."/>
            <person name="Correr F.H."/>
            <person name="Franceschini L.M."/>
            <person name="Leite T.F."/>
            <person name="Margarido G.R.A."/>
            <person name="Almeida C.A."/>
            <person name="Ferrarezi J.A."/>
            <person name="Labate C.A."/>
        </authorList>
    </citation>
    <scope>NUCLEOTIDE SEQUENCE</scope>
    <source>
        <strain evidence="2">MF-1</strain>
    </source>
</reference>
<keyword evidence="3" id="KW-1185">Reference proteome</keyword>
<proteinExistence type="predicted"/>
<protein>
    <submittedName>
        <fullName evidence="2">Uncharacterized protein</fullName>
    </submittedName>
</protein>
<dbReference type="AlphaFoldDB" id="A0A9Q3CB64"/>
<name>A0A9Q3CB64_9BASI</name>
<feature type="transmembrane region" description="Helical" evidence="1">
    <location>
        <begin position="49"/>
        <end position="71"/>
    </location>
</feature>
<sequence length="72" mass="7908">MSAAFGGNDSRQKMRFCEDCRLFLKYEFTDSLIVVEGSLQGLSVPADGILVHSFCLSIPSFSLAYSLALLLK</sequence>
<comment type="caution">
    <text evidence="2">The sequence shown here is derived from an EMBL/GenBank/DDBJ whole genome shotgun (WGS) entry which is preliminary data.</text>
</comment>
<evidence type="ECO:0000313" key="3">
    <source>
        <dbReference type="Proteomes" id="UP000765509"/>
    </source>
</evidence>
<accession>A0A9Q3CB64</accession>
<evidence type="ECO:0000256" key="1">
    <source>
        <dbReference type="SAM" id="Phobius"/>
    </source>
</evidence>
<keyword evidence="1" id="KW-0812">Transmembrane</keyword>
<keyword evidence="1" id="KW-1133">Transmembrane helix</keyword>
<keyword evidence="1" id="KW-0472">Membrane</keyword>
<gene>
    <name evidence="2" type="ORF">O181_019252</name>
</gene>
<organism evidence="2 3">
    <name type="scientific">Austropuccinia psidii MF-1</name>
    <dbReference type="NCBI Taxonomy" id="1389203"/>
    <lineage>
        <taxon>Eukaryota</taxon>
        <taxon>Fungi</taxon>
        <taxon>Dikarya</taxon>
        <taxon>Basidiomycota</taxon>
        <taxon>Pucciniomycotina</taxon>
        <taxon>Pucciniomycetes</taxon>
        <taxon>Pucciniales</taxon>
        <taxon>Sphaerophragmiaceae</taxon>
        <taxon>Austropuccinia</taxon>
    </lineage>
</organism>
<evidence type="ECO:0000313" key="2">
    <source>
        <dbReference type="EMBL" id="MBW0479537.1"/>
    </source>
</evidence>
<dbReference type="EMBL" id="AVOT02005617">
    <property type="protein sequence ID" value="MBW0479537.1"/>
    <property type="molecule type" value="Genomic_DNA"/>
</dbReference>